<feature type="compositionally biased region" description="Polar residues" evidence="2">
    <location>
        <begin position="170"/>
        <end position="185"/>
    </location>
</feature>
<evidence type="ECO:0000256" key="1">
    <source>
        <dbReference type="SAM" id="Coils"/>
    </source>
</evidence>
<name>A0AA41SBZ0_PAPNU</name>
<feature type="compositionally biased region" description="Polar residues" evidence="2">
    <location>
        <begin position="590"/>
        <end position="611"/>
    </location>
</feature>
<dbReference type="AlphaFoldDB" id="A0AA41SBZ0"/>
<feature type="compositionally biased region" description="Polar residues" evidence="2">
    <location>
        <begin position="310"/>
        <end position="319"/>
    </location>
</feature>
<feature type="compositionally biased region" description="Basic and acidic residues" evidence="2">
    <location>
        <begin position="347"/>
        <end position="359"/>
    </location>
</feature>
<feature type="region of interest" description="Disordered" evidence="2">
    <location>
        <begin position="474"/>
        <end position="563"/>
    </location>
</feature>
<feature type="compositionally biased region" description="Basic and acidic residues" evidence="2">
    <location>
        <begin position="203"/>
        <end position="223"/>
    </location>
</feature>
<keyword evidence="1" id="KW-0175">Coiled coil</keyword>
<feature type="region of interest" description="Disordered" evidence="2">
    <location>
        <begin position="587"/>
        <end position="677"/>
    </location>
</feature>
<keyword evidence="4" id="KW-1185">Reference proteome</keyword>
<feature type="compositionally biased region" description="Polar residues" evidence="2">
    <location>
        <begin position="698"/>
        <end position="715"/>
    </location>
</feature>
<dbReference type="PANTHER" id="PTHR36380:SF1">
    <property type="entry name" value="OS01G0755100 PROTEIN"/>
    <property type="match status" value="1"/>
</dbReference>
<gene>
    <name evidence="3" type="ORF">MKW94_000876</name>
</gene>
<dbReference type="PANTHER" id="PTHR36380">
    <property type="entry name" value="BNAA03G58330D PROTEIN"/>
    <property type="match status" value="1"/>
</dbReference>
<feature type="compositionally biased region" description="Basic and acidic residues" evidence="2">
    <location>
        <begin position="105"/>
        <end position="121"/>
    </location>
</feature>
<dbReference type="Proteomes" id="UP001177140">
    <property type="component" value="Unassembled WGS sequence"/>
</dbReference>
<evidence type="ECO:0000256" key="2">
    <source>
        <dbReference type="SAM" id="MobiDB-lite"/>
    </source>
</evidence>
<evidence type="ECO:0000313" key="3">
    <source>
        <dbReference type="EMBL" id="MCL7036669.1"/>
    </source>
</evidence>
<organism evidence="3 4">
    <name type="scientific">Papaver nudicaule</name>
    <name type="common">Iceland poppy</name>
    <dbReference type="NCBI Taxonomy" id="74823"/>
    <lineage>
        <taxon>Eukaryota</taxon>
        <taxon>Viridiplantae</taxon>
        <taxon>Streptophyta</taxon>
        <taxon>Embryophyta</taxon>
        <taxon>Tracheophyta</taxon>
        <taxon>Spermatophyta</taxon>
        <taxon>Magnoliopsida</taxon>
        <taxon>Ranunculales</taxon>
        <taxon>Papaveraceae</taxon>
        <taxon>Papaveroideae</taxon>
        <taxon>Papaver</taxon>
    </lineage>
</organism>
<feature type="compositionally biased region" description="Polar residues" evidence="2">
    <location>
        <begin position="660"/>
        <end position="677"/>
    </location>
</feature>
<feature type="compositionally biased region" description="Basic and acidic residues" evidence="2">
    <location>
        <begin position="148"/>
        <end position="157"/>
    </location>
</feature>
<feature type="compositionally biased region" description="Basic and acidic residues" evidence="2">
    <location>
        <begin position="291"/>
        <end position="309"/>
    </location>
</feature>
<dbReference type="InterPro" id="IPR038777">
    <property type="entry name" value="At4g18490-like"/>
</dbReference>
<accession>A0AA41SBZ0</accession>
<protein>
    <submittedName>
        <fullName evidence="3">Uncharacterized protein</fullName>
    </submittedName>
</protein>
<dbReference type="EMBL" id="JAJJMA010170478">
    <property type="protein sequence ID" value="MCL7036669.1"/>
    <property type="molecule type" value="Genomic_DNA"/>
</dbReference>
<feature type="region of interest" description="Disordered" evidence="2">
    <location>
        <begin position="86"/>
        <end position="364"/>
    </location>
</feature>
<feature type="compositionally biased region" description="Basic and acidic residues" evidence="2">
    <location>
        <begin position="808"/>
        <end position="821"/>
    </location>
</feature>
<feature type="compositionally biased region" description="Basic and acidic residues" evidence="2">
    <location>
        <begin position="128"/>
        <end position="141"/>
    </location>
</feature>
<feature type="region of interest" description="Disordered" evidence="2">
    <location>
        <begin position="786"/>
        <end position="832"/>
    </location>
</feature>
<proteinExistence type="predicted"/>
<evidence type="ECO:0000313" key="4">
    <source>
        <dbReference type="Proteomes" id="UP001177140"/>
    </source>
</evidence>
<feature type="compositionally biased region" description="Polar residues" evidence="2">
    <location>
        <begin position="332"/>
        <end position="346"/>
    </location>
</feature>
<comment type="caution">
    <text evidence="3">The sequence shown here is derived from an EMBL/GenBank/DDBJ whole genome shotgun (WGS) entry which is preliminary data.</text>
</comment>
<sequence>MVESPKEPASSCKNKSSLLDEEIGKDFFSSWKTVSVAEDDAMDFTSPSFSKSSKGKKSNFNFDKLDMDFALDGDFGNISSSFKIGMPDLDFSSPPRRPGKPNETSGKEFESGKPENKKDRFNFSFDFNDSKKEEKKSDKGAESAYDQDPVREHEKNQNSRGNMIAGGSKNLDSVSDVNPSASTNVGKLKVSESFDLDSSWMEGKNKSDRSAETGKDKKSEFLHEQTQYSRSNLGPGGINANQKDRSSRGNMAAGGSKNHDSFGDGDPSTSTDVGKLKVSDSFDLDSSWMEGENKSDRSVETGKEKKSEFPEQTQYSRSNLGGGSNAFEDTESNIFFTPKRVTTSMAEHSRGSSTKDDSRINCSPTRSAKMQNINVSHGTTSPEKEGNISTKMTNQLGQQMKGTVSTEQISQCSTQDLCISSVSTIGSIQEAVPELMAEHIADAQVKTTDGGEQDIGIKMVAGLESNLVDASNLERSSPRDVRGQRITNVSVARELDTQNTGNTGDSDTLAPAQSDTVEDAAVESGTQDTLPSKHHMIEDRSPVPKHSMSNHLLPPLHSDPKVHKPAQIKEKGVGNIHFKPLIRSEGIGDQANTAVTSGKSCSPNSRSTETPGLSPLNERRLNTSNDNAKVADQRVKASCSSDTRSKDLPVAPKSVKNDIRQNISGSQDHPSSLLEQKSKYSSLRCVNPRLPSIAPIRNNKSISSTGNDKSPSNVLKKTPDNPCSKVSRPMTSKNDPPHSNVPREIKSLSPRVGNPTVSINATSELVHSVGLQKYGLLSPSLKRKNLEGSDADPATSYPLKRFAGSPNESRKPTKASERFEKTPPLQSSSYRSTSTVEFTLGSSLSAFGVPLTMEDDGIAEKAEAYSKELEDICNMLKKKHEEAKEILVRAIVNNNNLLMLNHPLYEEKISFELLFLS</sequence>
<feature type="region of interest" description="Disordered" evidence="2">
    <location>
        <begin position="691"/>
        <end position="754"/>
    </location>
</feature>
<reference evidence="3" key="1">
    <citation type="submission" date="2022-03" db="EMBL/GenBank/DDBJ databases">
        <title>A functionally conserved STORR gene fusion in Papaver species that diverged 16.8 million years ago.</title>
        <authorList>
            <person name="Catania T."/>
        </authorList>
    </citation>
    <scope>NUCLEOTIDE SEQUENCE</scope>
    <source>
        <strain evidence="3">S-191538</strain>
    </source>
</reference>
<feature type="compositionally biased region" description="Polar residues" evidence="2">
    <location>
        <begin position="497"/>
        <end position="515"/>
    </location>
</feature>
<feature type="coiled-coil region" evidence="1">
    <location>
        <begin position="859"/>
        <end position="886"/>
    </location>
</feature>